<dbReference type="OrthoDB" id="6617542at2759"/>
<name>A0A4Y2CWS0_ARAVE</name>
<dbReference type="Proteomes" id="UP000499080">
    <property type="component" value="Unassembled WGS sequence"/>
</dbReference>
<reference evidence="1 2" key="1">
    <citation type="journal article" date="2019" name="Sci. Rep.">
        <title>Orb-weaving spider Araneus ventricosus genome elucidates the spidroin gene catalogue.</title>
        <authorList>
            <person name="Kono N."/>
            <person name="Nakamura H."/>
            <person name="Ohtoshi R."/>
            <person name="Moran D.A.P."/>
            <person name="Shinohara A."/>
            <person name="Yoshida Y."/>
            <person name="Fujiwara M."/>
            <person name="Mori M."/>
            <person name="Tomita M."/>
            <person name="Arakawa K."/>
        </authorList>
    </citation>
    <scope>NUCLEOTIDE SEQUENCE [LARGE SCALE GENOMIC DNA]</scope>
</reference>
<dbReference type="EMBL" id="BGPR01000256">
    <property type="protein sequence ID" value="GBM08376.1"/>
    <property type="molecule type" value="Genomic_DNA"/>
</dbReference>
<accession>A0A4Y2CWS0</accession>
<gene>
    <name evidence="1" type="ORF">AVEN_108372_1</name>
</gene>
<sequence length="78" mass="8880">MSKYLHAGMQKEEFEEWMSTNKDILVAATLTDSEICQAVCEQDQEIKIDDSDGDECVEENSPTNVEVRQALDILKRDV</sequence>
<evidence type="ECO:0000313" key="2">
    <source>
        <dbReference type="Proteomes" id="UP000499080"/>
    </source>
</evidence>
<protein>
    <submittedName>
        <fullName evidence="1">Uncharacterized protein</fullName>
    </submittedName>
</protein>
<dbReference type="AlphaFoldDB" id="A0A4Y2CWS0"/>
<proteinExistence type="predicted"/>
<evidence type="ECO:0000313" key="1">
    <source>
        <dbReference type="EMBL" id="GBM08376.1"/>
    </source>
</evidence>
<organism evidence="1 2">
    <name type="scientific">Araneus ventricosus</name>
    <name type="common">Orbweaver spider</name>
    <name type="synonym">Epeira ventricosa</name>
    <dbReference type="NCBI Taxonomy" id="182803"/>
    <lineage>
        <taxon>Eukaryota</taxon>
        <taxon>Metazoa</taxon>
        <taxon>Ecdysozoa</taxon>
        <taxon>Arthropoda</taxon>
        <taxon>Chelicerata</taxon>
        <taxon>Arachnida</taxon>
        <taxon>Araneae</taxon>
        <taxon>Araneomorphae</taxon>
        <taxon>Entelegynae</taxon>
        <taxon>Araneoidea</taxon>
        <taxon>Araneidae</taxon>
        <taxon>Araneus</taxon>
    </lineage>
</organism>
<keyword evidence="2" id="KW-1185">Reference proteome</keyword>
<comment type="caution">
    <text evidence="1">The sequence shown here is derived from an EMBL/GenBank/DDBJ whole genome shotgun (WGS) entry which is preliminary data.</text>
</comment>